<dbReference type="WBParaSite" id="Minc3s01323g22779">
    <property type="protein sequence ID" value="Minc3s01323g22779"/>
    <property type="gene ID" value="Minc3s01323g22779"/>
</dbReference>
<reference evidence="2" key="1">
    <citation type="submission" date="2022-11" db="UniProtKB">
        <authorList>
            <consortium name="WormBaseParasite"/>
        </authorList>
    </citation>
    <scope>IDENTIFICATION</scope>
</reference>
<protein>
    <submittedName>
        <fullName evidence="2">Uncharacterized protein</fullName>
    </submittedName>
</protein>
<dbReference type="AlphaFoldDB" id="A0A914MDK3"/>
<dbReference type="Proteomes" id="UP000887563">
    <property type="component" value="Unplaced"/>
</dbReference>
<accession>A0A914MDK3</accession>
<organism evidence="1 2">
    <name type="scientific">Meloidogyne incognita</name>
    <name type="common">Southern root-knot nematode worm</name>
    <name type="synonym">Oxyuris incognita</name>
    <dbReference type="NCBI Taxonomy" id="6306"/>
    <lineage>
        <taxon>Eukaryota</taxon>
        <taxon>Metazoa</taxon>
        <taxon>Ecdysozoa</taxon>
        <taxon>Nematoda</taxon>
        <taxon>Chromadorea</taxon>
        <taxon>Rhabditida</taxon>
        <taxon>Tylenchina</taxon>
        <taxon>Tylenchomorpha</taxon>
        <taxon>Tylenchoidea</taxon>
        <taxon>Meloidogynidae</taxon>
        <taxon>Meloidogyninae</taxon>
        <taxon>Meloidogyne</taxon>
        <taxon>Meloidogyne incognita group</taxon>
    </lineage>
</organism>
<sequence>MIAVSRHFASAIENSFSAGQTAKPKKNEACISRLLDSIIDTTPSVNSIIKILKTTRYQMLSLREPIVVLTSS</sequence>
<name>A0A914MDK3_MELIC</name>
<proteinExistence type="predicted"/>
<evidence type="ECO:0000313" key="1">
    <source>
        <dbReference type="Proteomes" id="UP000887563"/>
    </source>
</evidence>
<evidence type="ECO:0000313" key="2">
    <source>
        <dbReference type="WBParaSite" id="Minc3s01323g22779"/>
    </source>
</evidence>
<keyword evidence="1" id="KW-1185">Reference proteome</keyword>